<reference evidence="1 2" key="1">
    <citation type="submission" date="2018-06" db="EMBL/GenBank/DDBJ databases">
        <authorList>
            <consortium name="Pathogen Informatics"/>
            <person name="Doyle S."/>
        </authorList>
    </citation>
    <scope>NUCLEOTIDE SEQUENCE [LARGE SCALE GENOMIC DNA]</scope>
    <source>
        <strain evidence="1 2">NCTC13532</strain>
    </source>
</reference>
<evidence type="ECO:0000313" key="2">
    <source>
        <dbReference type="Proteomes" id="UP000254282"/>
    </source>
</evidence>
<sequence>MVKKIFLFLPLIFLIFSCENKKVEKVENAFYYWKSNDYPTSSNKEKEILVNQNIKKLYVKFFEVDYTDAMGNFPISKTSFSLNSYCDVEKPNPYEVIPTVYIKNIVFYKSNEKDLDKLADNVNFLINKYTNERLDSLKVDEIQIDCDWTASTKNKYFYFLKKLKLISQKKISATLRLYPYKYPDKMGVPPVDKVTLMCYNLINPLADQSKNSILDLKELESYLKTGKKYPLHLDVALPVYSWMQVYQNNQFTNVLYDVKDIKPHLKEIKPLWYEVQKDTVINYETYLRVGDKIKYEEITADKINKAIALIKKNIKLDKEITVTLFHLDENQLNNYTDEEISHFYSDFTK</sequence>
<dbReference type="AlphaFoldDB" id="A0A381FPX3"/>
<dbReference type="PROSITE" id="PS51257">
    <property type="entry name" value="PROKAR_LIPOPROTEIN"/>
    <property type="match status" value="1"/>
</dbReference>
<gene>
    <name evidence="1" type="ORF">NCTC13532_04214</name>
</gene>
<dbReference type="Proteomes" id="UP000254282">
    <property type="component" value="Unassembled WGS sequence"/>
</dbReference>
<proteinExistence type="predicted"/>
<accession>A0A381FPX3</accession>
<dbReference type="EMBL" id="UFVR01000004">
    <property type="protein sequence ID" value="SUX48595.1"/>
    <property type="molecule type" value="Genomic_DNA"/>
</dbReference>
<evidence type="ECO:0000313" key="1">
    <source>
        <dbReference type="EMBL" id="SUX48595.1"/>
    </source>
</evidence>
<name>A0A381FPX3_9FLAO</name>
<evidence type="ECO:0008006" key="3">
    <source>
        <dbReference type="Google" id="ProtNLM"/>
    </source>
</evidence>
<protein>
    <recommendedName>
        <fullName evidence="3">Lipoprotein</fullName>
    </recommendedName>
</protein>
<organism evidence="1 2">
    <name type="scientific">Chryseobacterium indoltheticum</name>
    <dbReference type="NCBI Taxonomy" id="254"/>
    <lineage>
        <taxon>Bacteria</taxon>
        <taxon>Pseudomonadati</taxon>
        <taxon>Bacteroidota</taxon>
        <taxon>Flavobacteriia</taxon>
        <taxon>Flavobacteriales</taxon>
        <taxon>Weeksellaceae</taxon>
        <taxon>Chryseobacterium group</taxon>
        <taxon>Chryseobacterium</taxon>
    </lineage>
</organism>